<name>A0AAD5SZU8_9FUNG</name>
<organism evidence="4 5">
    <name type="scientific">Physocladia obscura</name>
    <dbReference type="NCBI Taxonomy" id="109957"/>
    <lineage>
        <taxon>Eukaryota</taxon>
        <taxon>Fungi</taxon>
        <taxon>Fungi incertae sedis</taxon>
        <taxon>Chytridiomycota</taxon>
        <taxon>Chytridiomycota incertae sedis</taxon>
        <taxon>Chytridiomycetes</taxon>
        <taxon>Chytridiales</taxon>
        <taxon>Chytriomycetaceae</taxon>
        <taxon>Physocladia</taxon>
    </lineage>
</organism>
<dbReference type="InterPro" id="IPR015943">
    <property type="entry name" value="WD40/YVTN_repeat-like_dom_sf"/>
</dbReference>
<dbReference type="GO" id="GO:0005868">
    <property type="term" value="C:cytoplasmic dynein complex"/>
    <property type="evidence" value="ECO:0007669"/>
    <property type="project" value="InterPro"/>
</dbReference>
<dbReference type="GO" id="GO:0042073">
    <property type="term" value="P:intraciliary transport"/>
    <property type="evidence" value="ECO:0007669"/>
    <property type="project" value="InterPro"/>
</dbReference>
<reference evidence="4" key="1">
    <citation type="submission" date="2020-05" db="EMBL/GenBank/DDBJ databases">
        <title>Phylogenomic resolution of chytrid fungi.</title>
        <authorList>
            <person name="Stajich J.E."/>
            <person name="Amses K."/>
            <person name="Simmons R."/>
            <person name="Seto K."/>
            <person name="Myers J."/>
            <person name="Bonds A."/>
            <person name="Quandt C.A."/>
            <person name="Barry K."/>
            <person name="Liu P."/>
            <person name="Grigoriev I."/>
            <person name="Longcore J.E."/>
            <person name="James T.Y."/>
        </authorList>
    </citation>
    <scope>NUCLEOTIDE SEQUENCE</scope>
    <source>
        <strain evidence="4">JEL0513</strain>
    </source>
</reference>
<gene>
    <name evidence="4" type="primary">WDR60_2</name>
    <name evidence="4" type="ORF">HK100_012440</name>
</gene>
<dbReference type="Proteomes" id="UP001211907">
    <property type="component" value="Unassembled WGS sequence"/>
</dbReference>
<dbReference type="GO" id="GO:0045504">
    <property type="term" value="F:dynein heavy chain binding"/>
    <property type="evidence" value="ECO:0007669"/>
    <property type="project" value="InterPro"/>
</dbReference>
<evidence type="ECO:0000256" key="1">
    <source>
        <dbReference type="ARBA" id="ARBA00022574"/>
    </source>
</evidence>
<dbReference type="InterPro" id="IPR042505">
    <property type="entry name" value="DYNC2I1"/>
</dbReference>
<dbReference type="InterPro" id="IPR019775">
    <property type="entry name" value="WD40_repeat_CS"/>
</dbReference>
<dbReference type="GO" id="GO:0005929">
    <property type="term" value="C:cilium"/>
    <property type="evidence" value="ECO:0007669"/>
    <property type="project" value="GOC"/>
</dbReference>
<accession>A0AAD5SZU8</accession>
<dbReference type="SUPFAM" id="SSF50978">
    <property type="entry name" value="WD40 repeat-like"/>
    <property type="match status" value="1"/>
</dbReference>
<dbReference type="PANTHER" id="PTHR16022">
    <property type="entry name" value="WD REPEAT DOMAIN 60"/>
    <property type="match status" value="1"/>
</dbReference>
<keyword evidence="1 3" id="KW-0853">WD repeat</keyword>
<evidence type="ECO:0000256" key="2">
    <source>
        <dbReference type="ARBA" id="ARBA00022737"/>
    </source>
</evidence>
<dbReference type="PROSITE" id="PS00678">
    <property type="entry name" value="WD_REPEATS_1"/>
    <property type="match status" value="1"/>
</dbReference>
<evidence type="ECO:0000313" key="4">
    <source>
        <dbReference type="EMBL" id="KAJ3121285.1"/>
    </source>
</evidence>
<sequence>MQLAQASYIVIAGTKDGSILIWNLKESNSPQHIFAELDAQDILYKLPCYSTDGIYGLDQTHQGSIIQIFNFSDDNGENMNGKNDFYEKRTYQIASLDIHGYVQFWTIHEISELESQKFIDTDYGLAIGSELRLIRGGGFNLDTTSDEAKCIGVRASQLHPNSADKFIVATDTGMILNESKFRTTCFPKEFRLNPPSFLRPADSTVSIDFNHHVPIIFLAAYESGIVALFHKCQETPLVTWKLSCAARVIAWSAHRPALFYALDEKSVLHIWDLLEHEATPTYIIALGDSSARKGEKRRAVALAQSPAFTVSSSLAGTLLGSTSSLASSAGKNASLTVSYANGDIEVYFLNEELVEVGVDETQQFNYWVDLQFSK</sequence>
<dbReference type="PANTHER" id="PTHR16022:SF0">
    <property type="entry name" value="CYTOPLASMIC DYNEIN 2 INTERMEDIATE CHAIN 1"/>
    <property type="match status" value="1"/>
</dbReference>
<dbReference type="InterPro" id="IPR036322">
    <property type="entry name" value="WD40_repeat_dom_sf"/>
</dbReference>
<keyword evidence="5" id="KW-1185">Reference proteome</keyword>
<dbReference type="EMBL" id="JADGJH010000893">
    <property type="protein sequence ID" value="KAJ3121285.1"/>
    <property type="molecule type" value="Genomic_DNA"/>
</dbReference>
<keyword evidence="2" id="KW-0677">Repeat</keyword>
<comment type="caution">
    <text evidence="4">The sequence shown here is derived from an EMBL/GenBank/DDBJ whole genome shotgun (WGS) entry which is preliminary data.</text>
</comment>
<dbReference type="Gene3D" id="2.130.10.10">
    <property type="entry name" value="YVTN repeat-like/Quinoprotein amine dehydrogenase"/>
    <property type="match status" value="1"/>
</dbReference>
<dbReference type="PROSITE" id="PS50082">
    <property type="entry name" value="WD_REPEATS_2"/>
    <property type="match status" value="1"/>
</dbReference>
<feature type="repeat" description="WD" evidence="3">
    <location>
        <begin position="1"/>
        <end position="32"/>
    </location>
</feature>
<dbReference type="AlphaFoldDB" id="A0AAD5SZU8"/>
<dbReference type="InterPro" id="IPR001680">
    <property type="entry name" value="WD40_rpt"/>
</dbReference>
<protein>
    <submittedName>
        <fullName evidence="4">WD repeat-containing protein 60</fullName>
    </submittedName>
</protein>
<evidence type="ECO:0000256" key="3">
    <source>
        <dbReference type="PROSITE-ProRule" id="PRU00221"/>
    </source>
</evidence>
<proteinExistence type="predicted"/>
<dbReference type="GO" id="GO:0045503">
    <property type="term" value="F:dynein light chain binding"/>
    <property type="evidence" value="ECO:0007669"/>
    <property type="project" value="InterPro"/>
</dbReference>
<evidence type="ECO:0000313" key="5">
    <source>
        <dbReference type="Proteomes" id="UP001211907"/>
    </source>
</evidence>